<evidence type="ECO:0000259" key="1">
    <source>
        <dbReference type="Pfam" id="PF09848"/>
    </source>
</evidence>
<dbReference type="InterPro" id="IPR018647">
    <property type="entry name" value="SLFN_3-like_DNA/RNA_helicase"/>
</dbReference>
<dbReference type="HOGENOM" id="CLU_009521_0_0_9"/>
<dbReference type="Pfam" id="PF09848">
    <property type="entry name" value="SLFN-g3_helicase"/>
    <property type="match status" value="1"/>
</dbReference>
<dbReference type="SUPFAM" id="SSF52540">
    <property type="entry name" value="P-loop containing nucleoside triphosphate hydrolases"/>
    <property type="match status" value="1"/>
</dbReference>
<evidence type="ECO:0000313" key="3">
    <source>
        <dbReference type="Proteomes" id="UP000004625"/>
    </source>
</evidence>
<feature type="domain" description="Schlafen group 3-like DNA/RNA helicase" evidence="1">
    <location>
        <begin position="50"/>
        <end position="388"/>
    </location>
</feature>
<dbReference type="InterPro" id="IPR027417">
    <property type="entry name" value="P-loop_NTPase"/>
</dbReference>
<dbReference type="Gene3D" id="3.40.50.300">
    <property type="entry name" value="P-loop containing nucleotide triphosphate hydrolases"/>
    <property type="match status" value="1"/>
</dbReference>
<proteinExistence type="predicted"/>
<organism evidence="2 3">
    <name type="scientific">Lentilactobacillus parafarraginis F0439</name>
    <dbReference type="NCBI Taxonomy" id="797515"/>
    <lineage>
        <taxon>Bacteria</taxon>
        <taxon>Bacillati</taxon>
        <taxon>Bacillota</taxon>
        <taxon>Bacilli</taxon>
        <taxon>Lactobacillales</taxon>
        <taxon>Lactobacillaceae</taxon>
        <taxon>Lentilactobacillus</taxon>
    </lineage>
</organism>
<keyword evidence="3" id="KW-1185">Reference proteome</keyword>
<dbReference type="EMBL" id="AGEY01000030">
    <property type="protein sequence ID" value="EHM00096.1"/>
    <property type="molecule type" value="Genomic_DNA"/>
</dbReference>
<dbReference type="STRING" id="797515.HMPREF9103_00760"/>
<comment type="caution">
    <text evidence="2">The sequence shown here is derived from an EMBL/GenBank/DDBJ whole genome shotgun (WGS) entry which is preliminary data.</text>
</comment>
<protein>
    <recommendedName>
        <fullName evidence="1">Schlafen group 3-like DNA/RNA helicase domain-containing protein</fullName>
    </recommendedName>
</protein>
<dbReference type="PATRIC" id="fig|797515.3.peg.708"/>
<dbReference type="AlphaFoldDB" id="G9ZM12"/>
<evidence type="ECO:0000313" key="2">
    <source>
        <dbReference type="EMBL" id="EHM00096.1"/>
    </source>
</evidence>
<name>G9ZM12_9LACO</name>
<sequence length="401" mass="46075">MKKEVRIVQSLESHTLNAFSKNIELTKHQKTILARMTAFTRDHLNQDGHAVFVLMGDAGTGKSLILNQLFTDLAQTVDDAYFLVNHPELLKVYRELAGETPHMLKKYYQRPTSFINKVHKQGKTVNLTVIDEAHLLLSKPDHYNNYYGDNQLKDIINISKVTIVVFDPHQVLRTKSFWTKDRLLKLIEPYPHDFVHLKEQFRMQAGPKLMDWLDHFVDGDVIGPVPDEGGQYDFRVFADAEKLFQTIIKKNDRYGLSRMTSTSGYPSTLDGGKHLVNEGNFHLPWDQYNFTSTPWAEQPQTINEVGSIYTVQGFDLNYIGIIIGPPFYLTADHRLGVDPSKVTDVEIFKHRPDLQGKDFEASKEILLRNSLNVLLRRGIRGMYIHAHDPKLEAWLEKMAAD</sequence>
<dbReference type="Proteomes" id="UP000004625">
    <property type="component" value="Unassembled WGS sequence"/>
</dbReference>
<dbReference type="eggNOG" id="COG3410">
    <property type="taxonomic scope" value="Bacteria"/>
</dbReference>
<gene>
    <name evidence="2" type="ORF">HMPREF9103_00760</name>
</gene>
<accession>G9ZM12</accession>
<reference evidence="2 3" key="1">
    <citation type="submission" date="2011-09" db="EMBL/GenBank/DDBJ databases">
        <authorList>
            <person name="Weinstock G."/>
            <person name="Sodergren E."/>
            <person name="Clifton S."/>
            <person name="Fulton L."/>
            <person name="Fulton B."/>
            <person name="Courtney L."/>
            <person name="Fronick C."/>
            <person name="Harrison M."/>
            <person name="Strong C."/>
            <person name="Farmer C."/>
            <person name="Delahaunty K."/>
            <person name="Markovic C."/>
            <person name="Hall O."/>
            <person name="Minx P."/>
            <person name="Tomlinson C."/>
            <person name="Mitreva M."/>
            <person name="Hou S."/>
            <person name="Chen J."/>
            <person name="Wollam A."/>
            <person name="Pepin K.H."/>
            <person name="Johnson M."/>
            <person name="Bhonagiri V."/>
            <person name="Zhang X."/>
            <person name="Suruliraj S."/>
            <person name="Warren W."/>
            <person name="Chinwalla A."/>
            <person name="Mardis E.R."/>
            <person name="Wilson R.K."/>
        </authorList>
    </citation>
    <scope>NUCLEOTIDE SEQUENCE [LARGE SCALE GENOMIC DNA]</scope>
    <source>
        <strain evidence="2 3">F0439</strain>
    </source>
</reference>